<protein>
    <submittedName>
        <fullName evidence="2">Glycosyltransferase involved in cell wall biosynthesis</fullName>
    </submittedName>
</protein>
<accession>A0A2T4ZAF0</accession>
<evidence type="ECO:0000313" key="2">
    <source>
        <dbReference type="EMBL" id="PTM58846.1"/>
    </source>
</evidence>
<evidence type="ECO:0000313" key="3">
    <source>
        <dbReference type="Proteomes" id="UP000241639"/>
    </source>
</evidence>
<keyword evidence="3" id="KW-1185">Reference proteome</keyword>
<name>A0A2T4ZAF0_9BACL</name>
<reference evidence="2 3" key="1">
    <citation type="submission" date="2018-04" db="EMBL/GenBank/DDBJ databases">
        <title>Genomic Encyclopedia of Archaeal and Bacterial Type Strains, Phase II (KMG-II): from individual species to whole genera.</title>
        <authorList>
            <person name="Goeker M."/>
        </authorList>
    </citation>
    <scope>NUCLEOTIDE SEQUENCE [LARGE SCALE GENOMIC DNA]</scope>
    <source>
        <strain evidence="2 3">DSM 45169</strain>
    </source>
</reference>
<dbReference type="EMBL" id="PZZP01000001">
    <property type="protein sequence ID" value="PTM58846.1"/>
    <property type="molecule type" value="Genomic_DNA"/>
</dbReference>
<feature type="domain" description="Glycosyltransferase 2-like" evidence="1">
    <location>
        <begin position="215"/>
        <end position="374"/>
    </location>
</feature>
<sequence>MFGMILRHAGSILQLRQALSQNLSIWMKRGLVEDIVLLIGSASGSPTPPKLEWTHGIQRTDVSGNHWGDAMNNALNQLSSHWICSVSTDWLSHPTILEDTLIKLKQQIQMLPQGASIRVEGKNQRPLFCCWNGPYVKKHGGWPSKKEWPFSEQADDFLWSTLPFSAKTRVTLDWNPLHPGGSVWEREKQKWIDHFLGGLEQAQPRQTATTQPTISILLPVYNGADTISWTITSALYQTHPDFELIVIDDGSNDTTAKEVRKFDDPRIRWLPRPVNRGKVYCLNEAWQKTRGKWLLELDADDWLSPEALAWVQRSVQEVPPEVALLYGDRIFWQEDPTGRLICRTYRKGYPIQSFQHYLNDLTPVGPRIYRREAICQIGGWPVDDYGEGRLYEDIRVVLKLLETHQIRYVPGSHYHVRLRADSVSHKNANHFSAWKEWLLCRYSSNRS</sequence>
<dbReference type="CDD" id="cd00761">
    <property type="entry name" value="Glyco_tranf_GTA_type"/>
    <property type="match status" value="1"/>
</dbReference>
<dbReference type="PANTHER" id="PTHR43685">
    <property type="entry name" value="GLYCOSYLTRANSFERASE"/>
    <property type="match status" value="1"/>
</dbReference>
<organism evidence="2 3">
    <name type="scientific">Desmospora activa DSM 45169</name>
    <dbReference type="NCBI Taxonomy" id="1121389"/>
    <lineage>
        <taxon>Bacteria</taxon>
        <taxon>Bacillati</taxon>
        <taxon>Bacillota</taxon>
        <taxon>Bacilli</taxon>
        <taxon>Bacillales</taxon>
        <taxon>Thermoactinomycetaceae</taxon>
        <taxon>Desmospora</taxon>
    </lineage>
</organism>
<dbReference type="Gene3D" id="3.90.550.10">
    <property type="entry name" value="Spore Coat Polysaccharide Biosynthesis Protein SpsA, Chain A"/>
    <property type="match status" value="1"/>
</dbReference>
<gene>
    <name evidence="2" type="ORF">C8J48_1440</name>
</gene>
<dbReference type="GO" id="GO:0016740">
    <property type="term" value="F:transferase activity"/>
    <property type="evidence" value="ECO:0007669"/>
    <property type="project" value="UniProtKB-KW"/>
</dbReference>
<dbReference type="SUPFAM" id="SSF53448">
    <property type="entry name" value="Nucleotide-diphospho-sugar transferases"/>
    <property type="match status" value="1"/>
</dbReference>
<dbReference type="Pfam" id="PF00535">
    <property type="entry name" value="Glycos_transf_2"/>
    <property type="match status" value="1"/>
</dbReference>
<dbReference type="OrthoDB" id="396512at2"/>
<evidence type="ECO:0000259" key="1">
    <source>
        <dbReference type="Pfam" id="PF00535"/>
    </source>
</evidence>
<dbReference type="InterPro" id="IPR050834">
    <property type="entry name" value="Glycosyltransf_2"/>
</dbReference>
<dbReference type="Proteomes" id="UP000241639">
    <property type="component" value="Unassembled WGS sequence"/>
</dbReference>
<dbReference type="AlphaFoldDB" id="A0A2T4ZAF0"/>
<dbReference type="PANTHER" id="PTHR43685:SF2">
    <property type="entry name" value="GLYCOSYLTRANSFERASE 2-LIKE DOMAIN-CONTAINING PROTEIN"/>
    <property type="match status" value="1"/>
</dbReference>
<dbReference type="InterPro" id="IPR029044">
    <property type="entry name" value="Nucleotide-diphossugar_trans"/>
</dbReference>
<keyword evidence="2" id="KW-0808">Transferase</keyword>
<proteinExistence type="predicted"/>
<dbReference type="InterPro" id="IPR001173">
    <property type="entry name" value="Glyco_trans_2-like"/>
</dbReference>
<comment type="caution">
    <text evidence="2">The sequence shown here is derived from an EMBL/GenBank/DDBJ whole genome shotgun (WGS) entry which is preliminary data.</text>
</comment>